<dbReference type="InterPro" id="IPR023696">
    <property type="entry name" value="Ureohydrolase_dom_sf"/>
</dbReference>
<reference evidence="1 2" key="1">
    <citation type="submission" date="2018-08" db="EMBL/GenBank/DDBJ databases">
        <title>Recombination of ecologically and evolutionarily significant loci maintains genetic cohesion in the Pseudomonas syringae species complex.</title>
        <authorList>
            <person name="Dillon M."/>
            <person name="Thakur S."/>
            <person name="Almeida R.N.D."/>
            <person name="Weir B.S."/>
            <person name="Guttman D.S."/>
        </authorList>
    </citation>
    <scope>NUCLEOTIDE SEQUENCE [LARGE SCALE GENOMIC DNA]</scope>
    <source>
        <strain evidence="1 2">ICMP 14479</strain>
    </source>
</reference>
<gene>
    <name evidence="1" type="ORF">ALP29_02824</name>
</gene>
<dbReference type="EMBL" id="RBUA01000604">
    <property type="protein sequence ID" value="RMU58040.1"/>
    <property type="molecule type" value="Genomic_DNA"/>
</dbReference>
<dbReference type="Gene3D" id="3.40.800.10">
    <property type="entry name" value="Ureohydrolase domain"/>
    <property type="match status" value="1"/>
</dbReference>
<sequence>MFANMALIRALAHPLHYTPKAQPACGWALPLGVKLTLNILDLDHSLTGQAPIARRLASGRATRLDLLDLGPKLRLWSTEKTWKRFVERLAQRPRPRDARPEILFVGSGDYHHLTPAFLADLKEPVSLIHFDNHPDWVRFAPKRHCGSWVNRALKMPAIQRIVTLGPCSDDLHNPQLRGGNLGALKRGRLQLFPWQHPPSKVWGRVGDGAGHQQQENHLHWRNLADLDWAAFLDQMIASLPTEAIWITIDKDVLASEDAATNWDQGGMRLTHLLQALRALAAGKRIIGIDICGEFATPAFSNAFKRWEAKSDQPPPERWSPQDLQRNAATNEALIDLFEELFP</sequence>
<evidence type="ECO:0008006" key="3">
    <source>
        <dbReference type="Google" id="ProtNLM"/>
    </source>
</evidence>
<dbReference type="SUPFAM" id="SSF52768">
    <property type="entry name" value="Arginase/deacetylase"/>
    <property type="match status" value="1"/>
</dbReference>
<comment type="caution">
    <text evidence="1">The sequence shown here is derived from an EMBL/GenBank/DDBJ whole genome shotgun (WGS) entry which is preliminary data.</text>
</comment>
<proteinExistence type="predicted"/>
<evidence type="ECO:0000313" key="1">
    <source>
        <dbReference type="EMBL" id="RMU58040.1"/>
    </source>
</evidence>
<protein>
    <recommendedName>
        <fullName evidence="3">Arginase</fullName>
    </recommendedName>
</protein>
<dbReference type="Proteomes" id="UP000280395">
    <property type="component" value="Unassembled WGS sequence"/>
</dbReference>
<dbReference type="AlphaFoldDB" id="A0A3M5VIP9"/>
<evidence type="ECO:0000313" key="2">
    <source>
        <dbReference type="Proteomes" id="UP000280395"/>
    </source>
</evidence>
<name>A0A3M5VIP9_PSESX</name>
<accession>A0A3M5VIP9</accession>
<organism evidence="1 2">
    <name type="scientific">Pseudomonas syringae pv. avii</name>
    <dbReference type="NCBI Taxonomy" id="663959"/>
    <lineage>
        <taxon>Bacteria</taxon>
        <taxon>Pseudomonadati</taxon>
        <taxon>Pseudomonadota</taxon>
        <taxon>Gammaproteobacteria</taxon>
        <taxon>Pseudomonadales</taxon>
        <taxon>Pseudomonadaceae</taxon>
        <taxon>Pseudomonas</taxon>
        <taxon>Pseudomonas syringae</taxon>
    </lineage>
</organism>